<name>A0A210UPJ1_KLEPN</name>
<dbReference type="EMBL" id="UIXM01000016">
    <property type="protein sequence ID" value="SVS28415.1"/>
    <property type="molecule type" value="Genomic_DNA"/>
</dbReference>
<evidence type="ECO:0000313" key="2">
    <source>
        <dbReference type="EMBL" id="SVS28415.1"/>
    </source>
</evidence>
<sequence length="126" mass="14195">MFHSDKYLSVKWLKGGRVYPELDCFGIINEIRGDLLLPLWPDFSGVTKDEGGLDREARKFMKSLTRCEPCIGAGVACYSGSTVTHVGIVVLLDGQLQVAECNPGTNVTFLPLPRFVRRFNRVEFWQ</sequence>
<dbReference type="AlphaFoldDB" id="A0A210UPJ1"/>
<evidence type="ECO:0000313" key="4">
    <source>
        <dbReference type="Proteomes" id="UP000283322"/>
    </source>
</evidence>
<proteinExistence type="predicted"/>
<organism evidence="1 4">
    <name type="scientific">Klebsiella pneumoniae</name>
    <dbReference type="NCBI Taxonomy" id="573"/>
    <lineage>
        <taxon>Bacteria</taxon>
        <taxon>Pseudomonadati</taxon>
        <taxon>Pseudomonadota</taxon>
        <taxon>Gammaproteobacteria</taxon>
        <taxon>Enterobacterales</taxon>
        <taxon>Enterobacteriaceae</taxon>
        <taxon>Klebsiella/Raoultella group</taxon>
        <taxon>Klebsiella</taxon>
        <taxon>Klebsiella pneumoniae complex</taxon>
    </lineage>
</organism>
<evidence type="ECO:0000313" key="3">
    <source>
        <dbReference type="Proteomes" id="UP000259497"/>
    </source>
</evidence>
<dbReference type="Proteomes" id="UP000259497">
    <property type="component" value="Unassembled WGS sequence"/>
</dbReference>
<reference evidence="1 4" key="2">
    <citation type="submission" date="2018-10" db="EMBL/GenBank/DDBJ databases">
        <authorList>
            <person name="Vanduin D."/>
            <person name="Fouts D."/>
            <person name="Wright M."/>
            <person name="Sutton G."/>
            <person name="Nguyen K."/>
            <person name="Kreiswirth B."/>
            <person name="Chen L."/>
            <person name="Rojas L."/>
            <person name="Hujer A."/>
            <person name="Hujer K."/>
            <person name="Bonomo R."/>
            <person name="Adams M."/>
        </authorList>
    </citation>
    <scope>NUCLEOTIDE SEQUENCE [LARGE SCALE GENOMIC DNA]</scope>
    <source>
        <strain evidence="1 4">CRK0165</strain>
    </source>
</reference>
<comment type="caution">
    <text evidence="1">The sequence shown here is derived from an EMBL/GenBank/DDBJ whole genome shotgun (WGS) entry which is preliminary data.</text>
</comment>
<dbReference type="Gene3D" id="3.90.1720.10">
    <property type="entry name" value="endopeptidase domain like (from Nostoc punctiforme)"/>
    <property type="match status" value="1"/>
</dbReference>
<dbReference type="Proteomes" id="UP000283322">
    <property type="component" value="Unassembled WGS sequence"/>
</dbReference>
<dbReference type="EMBL" id="MPYG04000079">
    <property type="protein sequence ID" value="ROG98438.1"/>
    <property type="molecule type" value="Genomic_DNA"/>
</dbReference>
<protein>
    <submittedName>
        <fullName evidence="1">Nitrite transporter</fullName>
    </submittedName>
</protein>
<dbReference type="RefSeq" id="WP_021313617.1">
    <property type="nucleotide sequence ID" value="NZ_BGNN01000035.1"/>
</dbReference>
<gene>
    <name evidence="1" type="ORF">BL124_00010750</name>
    <name evidence="2" type="ORF">SAMEA3649733_04159</name>
</gene>
<evidence type="ECO:0000313" key="1">
    <source>
        <dbReference type="EMBL" id="ROG98438.1"/>
    </source>
</evidence>
<accession>A0A210UPJ1</accession>
<reference evidence="2 3" key="1">
    <citation type="submission" date="2018-08" db="EMBL/GenBank/DDBJ databases">
        <authorList>
            <consortium name="Pathogen Informatics"/>
        </authorList>
    </citation>
    <scope>NUCLEOTIDE SEQUENCE [LARGE SCALE GENOMIC DNA]</scope>
    <source>
        <strain evidence="2 3">EuSCAPE_GR114</strain>
    </source>
</reference>